<dbReference type="Gene3D" id="3.90.550.10">
    <property type="entry name" value="Spore Coat Polysaccharide Biosynthesis Protein SpsA, Chain A"/>
    <property type="match status" value="1"/>
</dbReference>
<dbReference type="Pfam" id="PF00535">
    <property type="entry name" value="Glycos_transf_2"/>
    <property type="match status" value="1"/>
</dbReference>
<dbReference type="AlphaFoldDB" id="A0A840HQ45"/>
<dbReference type="InterPro" id="IPR050834">
    <property type="entry name" value="Glycosyltransf_2"/>
</dbReference>
<evidence type="ECO:0000313" key="3">
    <source>
        <dbReference type="Proteomes" id="UP000575068"/>
    </source>
</evidence>
<dbReference type="GO" id="GO:0016740">
    <property type="term" value="F:transferase activity"/>
    <property type="evidence" value="ECO:0007669"/>
    <property type="project" value="UniProtKB-KW"/>
</dbReference>
<evidence type="ECO:0000259" key="1">
    <source>
        <dbReference type="Pfam" id="PF00535"/>
    </source>
</evidence>
<name>A0A840HQ45_9SPHN</name>
<dbReference type="EMBL" id="JACHOV010000001">
    <property type="protein sequence ID" value="MBB4639747.1"/>
    <property type="molecule type" value="Genomic_DNA"/>
</dbReference>
<dbReference type="SUPFAM" id="SSF53448">
    <property type="entry name" value="Nucleotide-diphospho-sugar transferases"/>
    <property type="match status" value="1"/>
</dbReference>
<dbReference type="Proteomes" id="UP000575068">
    <property type="component" value="Unassembled WGS sequence"/>
</dbReference>
<proteinExistence type="predicted"/>
<feature type="domain" description="Glycosyltransferase 2-like" evidence="1">
    <location>
        <begin position="17"/>
        <end position="143"/>
    </location>
</feature>
<dbReference type="InterPro" id="IPR029044">
    <property type="entry name" value="Nucleotide-diphossugar_trans"/>
</dbReference>
<gene>
    <name evidence="2" type="ORF">HNQ99_000027</name>
</gene>
<organism evidence="2 3">
    <name type="scientific">Rhizorhapis suberifaciens</name>
    <name type="common">corky root of lettuce</name>
    <dbReference type="NCBI Taxonomy" id="13656"/>
    <lineage>
        <taxon>Bacteria</taxon>
        <taxon>Pseudomonadati</taxon>
        <taxon>Pseudomonadota</taxon>
        <taxon>Alphaproteobacteria</taxon>
        <taxon>Sphingomonadales</taxon>
        <taxon>Sphingomonadaceae</taxon>
        <taxon>Rhizorhapis</taxon>
    </lineage>
</organism>
<reference evidence="2 3" key="1">
    <citation type="submission" date="2020-08" db="EMBL/GenBank/DDBJ databases">
        <title>Genomic Encyclopedia of Type Strains, Phase IV (KMG-IV): sequencing the most valuable type-strain genomes for metagenomic binning, comparative biology and taxonomic classification.</title>
        <authorList>
            <person name="Goeker M."/>
        </authorList>
    </citation>
    <scope>NUCLEOTIDE SEQUENCE [LARGE SCALE GENOMIC DNA]</scope>
    <source>
        <strain evidence="2 3">DSM 7465</strain>
    </source>
</reference>
<evidence type="ECO:0000313" key="2">
    <source>
        <dbReference type="EMBL" id="MBB4639747.1"/>
    </source>
</evidence>
<protein>
    <submittedName>
        <fullName evidence="2">Glycosyltransferase involved in cell wall biosynthesis</fullName>
    </submittedName>
</protein>
<comment type="caution">
    <text evidence="2">The sequence shown here is derived from an EMBL/GenBank/DDBJ whole genome shotgun (WGS) entry which is preliminary data.</text>
</comment>
<keyword evidence="2" id="KW-0808">Transferase</keyword>
<sequence>MTGSEAALADAVPWLAVVTPVHNGAEYLEATLNSLVAEGCHGVCIIIIDSSDDDRCTRIVARFQDKLSIEYSYRPDVKPWPAKTNLAVQSAPAPFVCMLHQDDVWLPGRLALIREAVHSCPEAAMYLSPAYIIDSKGRRLGLWRCPLAEKKIWRRGEALERLLVQNFIAIPAPVISRESWLAVGGMDESLWYTADWDLYLKLACHGSLSYDPTPQTAFRIHGNSLTVKGSRNSDDFQQQMEVVVQRYTHLVDKDRRVTILKLCTLSVEINTALAAGAWGEWKKILDVFKKYLFRNPEVIREYITYSRIIERLFPRILSRTLNFIEKLFFRKGAKHPRNSV</sequence>
<dbReference type="PANTHER" id="PTHR43685:SF11">
    <property type="entry name" value="GLYCOSYLTRANSFERASE TAGX-RELATED"/>
    <property type="match status" value="1"/>
</dbReference>
<dbReference type="InterPro" id="IPR001173">
    <property type="entry name" value="Glyco_trans_2-like"/>
</dbReference>
<keyword evidence="3" id="KW-1185">Reference proteome</keyword>
<dbReference type="PANTHER" id="PTHR43685">
    <property type="entry name" value="GLYCOSYLTRANSFERASE"/>
    <property type="match status" value="1"/>
</dbReference>
<dbReference type="RefSeq" id="WP_184473627.1">
    <property type="nucleotide sequence ID" value="NZ_JACHOV010000001.1"/>
</dbReference>
<accession>A0A840HQ45</accession>